<feature type="chain" id="PRO_5034032333" evidence="3">
    <location>
        <begin position="33"/>
        <end position="101"/>
    </location>
</feature>
<evidence type="ECO:0000256" key="3">
    <source>
        <dbReference type="SAM" id="SignalP"/>
    </source>
</evidence>
<feature type="transmembrane region" description="Helical" evidence="2">
    <location>
        <begin position="48"/>
        <end position="69"/>
    </location>
</feature>
<name>A0A8H9J4N4_9PSEU</name>
<evidence type="ECO:0000256" key="2">
    <source>
        <dbReference type="SAM" id="Phobius"/>
    </source>
</evidence>
<dbReference type="Proteomes" id="UP000658656">
    <property type="component" value="Unassembled WGS sequence"/>
</dbReference>
<reference evidence="4" key="2">
    <citation type="submission" date="2020-09" db="EMBL/GenBank/DDBJ databases">
        <authorList>
            <person name="Sun Q."/>
            <person name="Zhou Y."/>
        </authorList>
    </citation>
    <scope>NUCLEOTIDE SEQUENCE</scope>
    <source>
        <strain evidence="4">CGMCC 4.7679</strain>
    </source>
</reference>
<accession>A0A8H9J4N4</accession>
<protein>
    <submittedName>
        <fullName evidence="4">Uncharacterized protein</fullName>
    </submittedName>
</protein>
<keyword evidence="2" id="KW-0812">Transmembrane</keyword>
<dbReference type="EMBL" id="BNAV01000020">
    <property type="protein sequence ID" value="GHF86962.1"/>
    <property type="molecule type" value="Genomic_DNA"/>
</dbReference>
<feature type="region of interest" description="Disordered" evidence="1">
    <location>
        <begin position="75"/>
        <end position="101"/>
    </location>
</feature>
<keyword evidence="3" id="KW-0732">Signal</keyword>
<dbReference type="AlphaFoldDB" id="A0A8H9J4N4"/>
<sequence>MRNRTTPVRLFGASTGVLFLALLAGGTGVADAAEAQVTPPTNEMSFGLLGPVGLAAVILGVVGMALGVVRQRRKAAQVPVEPEPAQDAARPALTPYQRPTA</sequence>
<keyword evidence="2" id="KW-0472">Membrane</keyword>
<gene>
    <name evidence="4" type="ORF">GCM10017566_71050</name>
</gene>
<feature type="signal peptide" evidence="3">
    <location>
        <begin position="1"/>
        <end position="32"/>
    </location>
</feature>
<keyword evidence="2" id="KW-1133">Transmembrane helix</keyword>
<comment type="caution">
    <text evidence="4">The sequence shown here is derived from an EMBL/GenBank/DDBJ whole genome shotgun (WGS) entry which is preliminary data.</text>
</comment>
<organism evidence="4 5">
    <name type="scientific">Amycolatopsis bartoniae</name>
    <dbReference type="NCBI Taxonomy" id="941986"/>
    <lineage>
        <taxon>Bacteria</taxon>
        <taxon>Bacillati</taxon>
        <taxon>Actinomycetota</taxon>
        <taxon>Actinomycetes</taxon>
        <taxon>Pseudonocardiales</taxon>
        <taxon>Pseudonocardiaceae</taxon>
        <taxon>Amycolatopsis</taxon>
    </lineage>
</organism>
<reference evidence="4" key="1">
    <citation type="journal article" date="2014" name="Int. J. Syst. Evol. Microbiol.">
        <title>Complete genome sequence of Corynebacterium casei LMG S-19264T (=DSM 44701T), isolated from a smear-ripened cheese.</title>
        <authorList>
            <consortium name="US DOE Joint Genome Institute (JGI-PGF)"/>
            <person name="Walter F."/>
            <person name="Albersmeier A."/>
            <person name="Kalinowski J."/>
            <person name="Ruckert C."/>
        </authorList>
    </citation>
    <scope>NUCLEOTIDE SEQUENCE</scope>
    <source>
        <strain evidence="4">CGMCC 4.7679</strain>
    </source>
</reference>
<proteinExistence type="predicted"/>
<evidence type="ECO:0000313" key="5">
    <source>
        <dbReference type="Proteomes" id="UP000658656"/>
    </source>
</evidence>
<dbReference type="RefSeq" id="WP_373308711.1">
    <property type="nucleotide sequence ID" value="NZ_BNAV01000020.1"/>
</dbReference>
<evidence type="ECO:0000256" key="1">
    <source>
        <dbReference type="SAM" id="MobiDB-lite"/>
    </source>
</evidence>
<keyword evidence="5" id="KW-1185">Reference proteome</keyword>
<evidence type="ECO:0000313" key="4">
    <source>
        <dbReference type="EMBL" id="GHF86962.1"/>
    </source>
</evidence>